<name>A0A2R4WR87_9HYPH</name>
<gene>
    <name evidence="3" type="ORF">DA075_26760</name>
</gene>
<proteinExistence type="predicted"/>
<protein>
    <submittedName>
        <fullName evidence="3">MBL fold metallo-hydrolase</fullName>
    </submittedName>
</protein>
<accession>A0A2R4WR87</accession>
<dbReference type="Proteomes" id="UP000244755">
    <property type="component" value="Chromosome 1"/>
</dbReference>
<dbReference type="GO" id="GO:0042781">
    <property type="term" value="F:3'-tRNA processing endoribonuclease activity"/>
    <property type="evidence" value="ECO:0007669"/>
    <property type="project" value="TreeGrafter"/>
</dbReference>
<evidence type="ECO:0000256" key="1">
    <source>
        <dbReference type="ARBA" id="ARBA00022801"/>
    </source>
</evidence>
<dbReference type="CDD" id="cd07719">
    <property type="entry name" value="arylsulfatase_AtsA-like_MBL-fold"/>
    <property type="match status" value="1"/>
</dbReference>
<dbReference type="SUPFAM" id="SSF56281">
    <property type="entry name" value="Metallo-hydrolase/oxidoreductase"/>
    <property type="match status" value="1"/>
</dbReference>
<reference evidence="3 4" key="1">
    <citation type="submission" date="2018-04" db="EMBL/GenBank/DDBJ databases">
        <title>Methylobacterium sp. PR1016A genome.</title>
        <authorList>
            <person name="Park W."/>
        </authorList>
    </citation>
    <scope>NUCLEOTIDE SEQUENCE [LARGE SCALE GENOMIC DNA]</scope>
    <source>
        <strain evidence="3 4">PR1016A</strain>
    </source>
</reference>
<keyword evidence="1 3" id="KW-0378">Hydrolase</keyword>
<dbReference type="InterPro" id="IPR036866">
    <property type="entry name" value="RibonucZ/Hydroxyglut_hydro"/>
</dbReference>
<dbReference type="AlphaFoldDB" id="A0A2R4WR87"/>
<evidence type="ECO:0000313" key="3">
    <source>
        <dbReference type="EMBL" id="AWB24038.1"/>
    </source>
</evidence>
<dbReference type="EMBL" id="CP028843">
    <property type="protein sequence ID" value="AWB24038.1"/>
    <property type="molecule type" value="Genomic_DNA"/>
</dbReference>
<sequence length="310" mass="33284">MILGGTAALAAILSVKGAASQSAGPAPAARRSRLVLLGTAGGPTPKPNRAAPAQAIVVDGHTYLVDAGNGTGRQMVLAKLKLGSLDSVFLTHQHSDHNADYGNVLLLAWATDLAHRVDTYGPPPLARMTRQFLDLNEYDIKTRMADEGRPALADLIVPHEITGPGPVMRDERVTVTAALVQHPPVEPAFAYRFDCPDRSIVISGDTRFSPNLIALAKGADILVHEVMYLPELEKLIATEPNATTLREHLIASHTTTAEVGRVATEAGVRTLVLSHFVPGGYPFITDEVWRDAVRPHFKGEIVVGRDLMEL</sequence>
<dbReference type="OrthoDB" id="9800940at2"/>
<dbReference type="KEGG" id="mee:DA075_26760"/>
<evidence type="ECO:0000259" key="2">
    <source>
        <dbReference type="Pfam" id="PF12706"/>
    </source>
</evidence>
<dbReference type="InterPro" id="IPR001279">
    <property type="entry name" value="Metallo-B-lactamas"/>
</dbReference>
<dbReference type="Pfam" id="PF12706">
    <property type="entry name" value="Lactamase_B_2"/>
    <property type="match status" value="1"/>
</dbReference>
<keyword evidence="4" id="KW-1185">Reference proteome</keyword>
<dbReference type="PANTHER" id="PTHR46018:SF2">
    <property type="entry name" value="ZINC PHOSPHODIESTERASE ELAC PROTEIN 1"/>
    <property type="match status" value="1"/>
</dbReference>
<evidence type="ECO:0000313" key="4">
    <source>
        <dbReference type="Proteomes" id="UP000244755"/>
    </source>
</evidence>
<dbReference type="InterPro" id="IPR044094">
    <property type="entry name" value="AtsA-like_MBL-fold"/>
</dbReference>
<organism evidence="3 4">
    <name type="scientific">Methylobacterium currus</name>
    <dbReference type="NCBI Taxonomy" id="2051553"/>
    <lineage>
        <taxon>Bacteria</taxon>
        <taxon>Pseudomonadati</taxon>
        <taxon>Pseudomonadota</taxon>
        <taxon>Alphaproteobacteria</taxon>
        <taxon>Hyphomicrobiales</taxon>
        <taxon>Methylobacteriaceae</taxon>
        <taxon>Methylobacterium</taxon>
    </lineage>
</organism>
<dbReference type="PANTHER" id="PTHR46018">
    <property type="entry name" value="ZINC PHOSPHODIESTERASE ELAC PROTEIN 1"/>
    <property type="match status" value="1"/>
</dbReference>
<feature type="domain" description="Metallo-beta-lactamase" evidence="2">
    <location>
        <begin position="61"/>
        <end position="276"/>
    </location>
</feature>
<dbReference type="Gene3D" id="3.60.15.10">
    <property type="entry name" value="Ribonuclease Z/Hydroxyacylglutathione hydrolase-like"/>
    <property type="match status" value="1"/>
</dbReference>